<organism evidence="4 5">
    <name type="scientific">Gymnopilus junonius</name>
    <name type="common">Spectacular rustgill mushroom</name>
    <name type="synonym">Gymnopilus spectabilis subsp. junonius</name>
    <dbReference type="NCBI Taxonomy" id="109634"/>
    <lineage>
        <taxon>Eukaryota</taxon>
        <taxon>Fungi</taxon>
        <taxon>Dikarya</taxon>
        <taxon>Basidiomycota</taxon>
        <taxon>Agaricomycotina</taxon>
        <taxon>Agaricomycetes</taxon>
        <taxon>Agaricomycetidae</taxon>
        <taxon>Agaricales</taxon>
        <taxon>Agaricineae</taxon>
        <taxon>Hymenogastraceae</taxon>
        <taxon>Gymnopilus</taxon>
    </lineage>
</organism>
<protein>
    <submittedName>
        <fullName evidence="4">Fungal-specific transcription factor domain-containing protein</fullName>
    </submittedName>
</protein>
<dbReference type="InterPro" id="IPR007219">
    <property type="entry name" value="XnlR_reg_dom"/>
</dbReference>
<dbReference type="CDD" id="cd12148">
    <property type="entry name" value="fungal_TF_MHR"/>
    <property type="match status" value="1"/>
</dbReference>
<comment type="caution">
    <text evidence="4">The sequence shown here is derived from an EMBL/GenBank/DDBJ whole genome shotgun (WGS) entry which is preliminary data.</text>
</comment>
<dbReference type="InterPro" id="IPR050987">
    <property type="entry name" value="AtrR-like"/>
</dbReference>
<dbReference type="GO" id="GO:0003700">
    <property type="term" value="F:DNA-binding transcription factor activity"/>
    <property type="evidence" value="ECO:0007669"/>
    <property type="project" value="InterPro"/>
</dbReference>
<feature type="compositionally biased region" description="Polar residues" evidence="2">
    <location>
        <begin position="682"/>
        <end position="696"/>
    </location>
</feature>
<dbReference type="EMBL" id="JADNYJ010000064">
    <property type="protein sequence ID" value="KAF8894329.1"/>
    <property type="molecule type" value="Genomic_DNA"/>
</dbReference>
<name>A0A9P5NJZ3_GYMJU</name>
<evidence type="ECO:0000259" key="3">
    <source>
        <dbReference type="SMART" id="SM00906"/>
    </source>
</evidence>
<dbReference type="GO" id="GO:0003677">
    <property type="term" value="F:DNA binding"/>
    <property type="evidence" value="ECO:0007669"/>
    <property type="project" value="InterPro"/>
</dbReference>
<evidence type="ECO:0000313" key="4">
    <source>
        <dbReference type="EMBL" id="KAF8894329.1"/>
    </source>
</evidence>
<accession>A0A9P5NJZ3</accession>
<reference evidence="4" key="1">
    <citation type="submission" date="2020-11" db="EMBL/GenBank/DDBJ databases">
        <authorList>
            <consortium name="DOE Joint Genome Institute"/>
            <person name="Ahrendt S."/>
            <person name="Riley R."/>
            <person name="Andreopoulos W."/>
            <person name="LaButti K."/>
            <person name="Pangilinan J."/>
            <person name="Ruiz-duenas F.J."/>
            <person name="Barrasa J.M."/>
            <person name="Sanchez-Garcia M."/>
            <person name="Camarero S."/>
            <person name="Miyauchi S."/>
            <person name="Serrano A."/>
            <person name="Linde D."/>
            <person name="Babiker R."/>
            <person name="Drula E."/>
            <person name="Ayuso-Fernandez I."/>
            <person name="Pacheco R."/>
            <person name="Padilla G."/>
            <person name="Ferreira P."/>
            <person name="Barriuso J."/>
            <person name="Kellner H."/>
            <person name="Castanera R."/>
            <person name="Alfaro M."/>
            <person name="Ramirez L."/>
            <person name="Pisabarro A.G."/>
            <person name="Kuo A."/>
            <person name="Tritt A."/>
            <person name="Lipzen A."/>
            <person name="He G."/>
            <person name="Yan M."/>
            <person name="Ng V."/>
            <person name="Cullen D."/>
            <person name="Martin F."/>
            <person name="Rosso M.-N."/>
            <person name="Henrissat B."/>
            <person name="Hibbett D."/>
            <person name="Martinez A.T."/>
            <person name="Grigoriev I.V."/>
        </authorList>
    </citation>
    <scope>NUCLEOTIDE SEQUENCE</scope>
    <source>
        <strain evidence="4">AH 44721</strain>
    </source>
</reference>
<dbReference type="Pfam" id="PF04082">
    <property type="entry name" value="Fungal_trans"/>
    <property type="match status" value="1"/>
</dbReference>
<dbReference type="OrthoDB" id="4456959at2759"/>
<proteinExistence type="predicted"/>
<dbReference type="GO" id="GO:0008270">
    <property type="term" value="F:zinc ion binding"/>
    <property type="evidence" value="ECO:0007669"/>
    <property type="project" value="InterPro"/>
</dbReference>
<feature type="domain" description="Xylanolytic transcriptional activator regulatory" evidence="3">
    <location>
        <begin position="340"/>
        <end position="414"/>
    </location>
</feature>
<dbReference type="AlphaFoldDB" id="A0A9P5NJZ3"/>
<gene>
    <name evidence="4" type="ORF">CPB84DRAFT_1848472</name>
</gene>
<sequence>MPENSGTILSLVDLSRKNAVFLEHATFARGRRFVVSLPSTSFNLHALFYESQTKLELSGDSGDMPDNRCSNCLHMAMSALGPAKGYVESLEARLEKMDKLLSKLLPGIDISQEVERLESKGPSEPETLARNDDECAPPLLAIQLNKLSLNPPQNRFFGKSSGYQLIQTALDMKEVYTGEQRRKKVAGKSMFPFKRIEFWESPPWMASHPEREEEIPPPNFTFPEDDLIHSLIDLYFTHLNVFLPLLHRPTFEKEVAEDLHHSDPMFGAVLLLVCAHGSRFSDDPRVLAEGSDSLRSAGWKWFEQVTIMRKSLIKRTTLYELQMFSLHVMFAQTSETPHGVWAEIGLALRLAQDVGAHRRRRKGDVLRTAEDELWKRAFWTIISLDRTISSFSGRPCGLQDEDFDLDLPLECDDEYWDRGFEQPSDKPSSISFFNTYLRLMDIHAYAMRSIYSIKRSGSIFNQSAHRSDQELITELDSAMNNWMDSVPSHLRWPPNGSDELALTQSAALHATYYHLQIFIHRPFIPSPRNPIPGAFPSLAICTNAARSCCHVLESFTRVSPLPLSQLQNNVFISAVILLLNIWSGKRSGCAPNLLREMEDVRRCVDVLKVAETRWASAGRYCDILTELAYAGDLSIPPTHQLRSNSHKKRNRDADEEYSPGSSHSVSPTVLEAPRSMAGSKRVSLSNTSPHSKQMPSQAPPLFALPMYGNELGRLPIYGQFSFSEPYVPQMPAQQPTTFDPTLISNLTSGPAGLPPSMDGYAFGNMFNAGQAVDNSLSQAQYDSLVTGDSDSDFASFLSGATFNGASGNGWSAFGSVPAMDNDTMTMWSTAPRTLSELISFVNTSSYWSLTFIFLSQVGRLEPLYFER</sequence>
<dbReference type="SMART" id="SM00906">
    <property type="entry name" value="Fungal_trans"/>
    <property type="match status" value="1"/>
</dbReference>
<feature type="region of interest" description="Disordered" evidence="2">
    <location>
        <begin position="638"/>
        <end position="697"/>
    </location>
</feature>
<dbReference type="Proteomes" id="UP000724874">
    <property type="component" value="Unassembled WGS sequence"/>
</dbReference>
<dbReference type="GO" id="GO:0006351">
    <property type="term" value="P:DNA-templated transcription"/>
    <property type="evidence" value="ECO:0007669"/>
    <property type="project" value="InterPro"/>
</dbReference>
<evidence type="ECO:0000256" key="2">
    <source>
        <dbReference type="SAM" id="MobiDB-lite"/>
    </source>
</evidence>
<evidence type="ECO:0000313" key="5">
    <source>
        <dbReference type="Proteomes" id="UP000724874"/>
    </source>
</evidence>
<keyword evidence="1" id="KW-0539">Nucleus</keyword>
<dbReference type="PANTHER" id="PTHR46910">
    <property type="entry name" value="TRANSCRIPTION FACTOR PDR1"/>
    <property type="match status" value="1"/>
</dbReference>
<evidence type="ECO:0000256" key="1">
    <source>
        <dbReference type="ARBA" id="ARBA00023242"/>
    </source>
</evidence>
<dbReference type="PANTHER" id="PTHR46910:SF38">
    <property type="entry name" value="ZN(2)-C6 FUNGAL-TYPE DOMAIN-CONTAINING PROTEIN"/>
    <property type="match status" value="1"/>
</dbReference>
<keyword evidence="5" id="KW-1185">Reference proteome</keyword>